<proteinExistence type="predicted"/>
<dbReference type="AlphaFoldDB" id="A0A4C1VLA6"/>
<sequence length="100" mass="11071">MKRLLATASRKMMHHKYSELSCREQSLPNGGTTRNRLPSGLLYYCQCFSKRTDQRALICNALKTHVKLKTALGEVDGFISPAANKYDAAGAPGLRCVIKV</sequence>
<evidence type="ECO:0000313" key="1">
    <source>
        <dbReference type="EMBL" id="GBP38654.1"/>
    </source>
</evidence>
<organism evidence="1 2">
    <name type="scientific">Eumeta variegata</name>
    <name type="common">Bagworm moth</name>
    <name type="synonym">Eumeta japonica</name>
    <dbReference type="NCBI Taxonomy" id="151549"/>
    <lineage>
        <taxon>Eukaryota</taxon>
        <taxon>Metazoa</taxon>
        <taxon>Ecdysozoa</taxon>
        <taxon>Arthropoda</taxon>
        <taxon>Hexapoda</taxon>
        <taxon>Insecta</taxon>
        <taxon>Pterygota</taxon>
        <taxon>Neoptera</taxon>
        <taxon>Endopterygota</taxon>
        <taxon>Lepidoptera</taxon>
        <taxon>Glossata</taxon>
        <taxon>Ditrysia</taxon>
        <taxon>Tineoidea</taxon>
        <taxon>Psychidae</taxon>
        <taxon>Oiketicinae</taxon>
        <taxon>Eumeta</taxon>
    </lineage>
</organism>
<gene>
    <name evidence="1" type="ORF">EVAR_27841_1</name>
</gene>
<name>A0A4C1VLA6_EUMVA</name>
<keyword evidence="2" id="KW-1185">Reference proteome</keyword>
<reference evidence="1 2" key="1">
    <citation type="journal article" date="2019" name="Commun. Biol.">
        <title>The bagworm genome reveals a unique fibroin gene that provides high tensile strength.</title>
        <authorList>
            <person name="Kono N."/>
            <person name="Nakamura H."/>
            <person name="Ohtoshi R."/>
            <person name="Tomita M."/>
            <person name="Numata K."/>
            <person name="Arakawa K."/>
        </authorList>
    </citation>
    <scope>NUCLEOTIDE SEQUENCE [LARGE SCALE GENOMIC DNA]</scope>
</reference>
<dbReference type="Proteomes" id="UP000299102">
    <property type="component" value="Unassembled WGS sequence"/>
</dbReference>
<accession>A0A4C1VLA6</accession>
<protein>
    <submittedName>
        <fullName evidence="1">Uncharacterized protein</fullName>
    </submittedName>
</protein>
<dbReference type="EMBL" id="BGZK01000352">
    <property type="protein sequence ID" value="GBP38654.1"/>
    <property type="molecule type" value="Genomic_DNA"/>
</dbReference>
<evidence type="ECO:0000313" key="2">
    <source>
        <dbReference type="Proteomes" id="UP000299102"/>
    </source>
</evidence>
<comment type="caution">
    <text evidence="1">The sequence shown here is derived from an EMBL/GenBank/DDBJ whole genome shotgun (WGS) entry which is preliminary data.</text>
</comment>